<feature type="region of interest" description="Disordered" evidence="1">
    <location>
        <begin position="102"/>
        <end position="125"/>
    </location>
</feature>
<dbReference type="STRING" id="112248.SAMN05444392_10849"/>
<organism evidence="2 3">
    <name type="scientific">Seinonella peptonophila</name>
    <dbReference type="NCBI Taxonomy" id="112248"/>
    <lineage>
        <taxon>Bacteria</taxon>
        <taxon>Bacillati</taxon>
        <taxon>Bacillota</taxon>
        <taxon>Bacilli</taxon>
        <taxon>Bacillales</taxon>
        <taxon>Thermoactinomycetaceae</taxon>
        <taxon>Seinonella</taxon>
    </lineage>
</organism>
<proteinExistence type="predicted"/>
<dbReference type="AlphaFoldDB" id="A0A1M4Z5K8"/>
<dbReference type="EMBL" id="FQVL01000008">
    <property type="protein sequence ID" value="SHF13238.1"/>
    <property type="molecule type" value="Genomic_DNA"/>
</dbReference>
<sequence>MNRIASAGVIAGARVGQFATRGLIAGMSMATQMALQFAGQGIRSFAAGMDRAMGYTNGNGFYSLLASPATGLVQGLNQGQRSLSQAAQKGTDRATTAFIRSTVNRTQSQQPTAQTPAPPNPDRTR</sequence>
<name>A0A1M4Z5K8_9BACL</name>
<evidence type="ECO:0000313" key="2">
    <source>
        <dbReference type="EMBL" id="SHF13238.1"/>
    </source>
</evidence>
<feature type="compositionally biased region" description="Low complexity" evidence="1">
    <location>
        <begin position="106"/>
        <end position="115"/>
    </location>
</feature>
<dbReference type="Proteomes" id="UP000184476">
    <property type="component" value="Unassembled WGS sequence"/>
</dbReference>
<protein>
    <submittedName>
        <fullName evidence="2">Uncharacterized protein</fullName>
    </submittedName>
</protein>
<reference evidence="2 3" key="1">
    <citation type="submission" date="2016-11" db="EMBL/GenBank/DDBJ databases">
        <authorList>
            <person name="Jaros S."/>
            <person name="Januszkiewicz K."/>
            <person name="Wedrychowicz H."/>
        </authorList>
    </citation>
    <scope>NUCLEOTIDE SEQUENCE [LARGE SCALE GENOMIC DNA]</scope>
    <source>
        <strain evidence="2 3">DSM 44666</strain>
    </source>
</reference>
<accession>A0A1M4Z5K8</accession>
<evidence type="ECO:0000313" key="3">
    <source>
        <dbReference type="Proteomes" id="UP000184476"/>
    </source>
</evidence>
<gene>
    <name evidence="2" type="ORF">SAMN05444392_10849</name>
</gene>
<keyword evidence="3" id="KW-1185">Reference proteome</keyword>
<evidence type="ECO:0000256" key="1">
    <source>
        <dbReference type="SAM" id="MobiDB-lite"/>
    </source>
</evidence>
<dbReference type="RefSeq" id="WP_073155281.1">
    <property type="nucleotide sequence ID" value="NZ_FQVL01000008.1"/>
</dbReference>
<feature type="compositionally biased region" description="Pro residues" evidence="1">
    <location>
        <begin position="116"/>
        <end position="125"/>
    </location>
</feature>